<accession>A0A0M9EUD4</accession>
<name>A0A0M9EUD4_FUSLA</name>
<evidence type="ECO:0000256" key="1">
    <source>
        <dbReference type="ARBA" id="ARBA00001917"/>
    </source>
</evidence>
<dbReference type="AlphaFoldDB" id="A0A0M9EUD4"/>
<reference evidence="2 3" key="1">
    <citation type="submission" date="2015-04" db="EMBL/GenBank/DDBJ databases">
        <title>The draft genome sequence of Fusarium langsethiae, a T-2/HT-2 mycotoxin producer.</title>
        <authorList>
            <person name="Lysoe E."/>
            <person name="Divon H.H."/>
            <person name="Terzi V."/>
            <person name="Orru L."/>
            <person name="Lamontanara A."/>
            <person name="Kolseth A.-K."/>
            <person name="Frandsen R.J."/>
            <person name="Nielsen K."/>
            <person name="Thrane U."/>
        </authorList>
    </citation>
    <scope>NUCLEOTIDE SEQUENCE [LARGE SCALE GENOMIC DNA]</scope>
    <source>
        <strain evidence="2 3">Fl201059</strain>
    </source>
</reference>
<dbReference type="SUPFAM" id="SSF51395">
    <property type="entry name" value="FMN-linked oxidoreductases"/>
    <property type="match status" value="1"/>
</dbReference>
<organism evidence="2 3">
    <name type="scientific">Fusarium langsethiae</name>
    <dbReference type="NCBI Taxonomy" id="179993"/>
    <lineage>
        <taxon>Eukaryota</taxon>
        <taxon>Fungi</taxon>
        <taxon>Dikarya</taxon>
        <taxon>Ascomycota</taxon>
        <taxon>Pezizomycotina</taxon>
        <taxon>Sordariomycetes</taxon>
        <taxon>Hypocreomycetidae</taxon>
        <taxon>Hypocreales</taxon>
        <taxon>Nectriaceae</taxon>
        <taxon>Fusarium</taxon>
    </lineage>
</organism>
<gene>
    <name evidence="2" type="ORF">FLAG1_07176</name>
</gene>
<dbReference type="OrthoDB" id="5024384at2759"/>
<dbReference type="EMBL" id="JXCE01000160">
    <property type="protein sequence ID" value="KPA39953.1"/>
    <property type="molecule type" value="Genomic_DNA"/>
</dbReference>
<comment type="caution">
    <text evidence="2">The sequence shown here is derived from an EMBL/GenBank/DDBJ whole genome shotgun (WGS) entry which is preliminary data.</text>
</comment>
<evidence type="ECO:0000313" key="2">
    <source>
        <dbReference type="EMBL" id="KPA39953.1"/>
    </source>
</evidence>
<proteinExistence type="predicted"/>
<dbReference type="GO" id="GO:0050661">
    <property type="term" value="F:NADP binding"/>
    <property type="evidence" value="ECO:0007669"/>
    <property type="project" value="InterPro"/>
</dbReference>
<dbReference type="InterPro" id="IPR044152">
    <property type="entry name" value="YqjM-like"/>
</dbReference>
<dbReference type="Gene3D" id="3.20.20.70">
    <property type="entry name" value="Aldolase class I"/>
    <property type="match status" value="1"/>
</dbReference>
<dbReference type="GO" id="GO:0010181">
    <property type="term" value="F:FMN binding"/>
    <property type="evidence" value="ECO:0007669"/>
    <property type="project" value="InterPro"/>
</dbReference>
<comment type="cofactor">
    <cofactor evidence="1">
        <name>FMN</name>
        <dbReference type="ChEBI" id="CHEBI:58210"/>
    </cofactor>
</comment>
<protein>
    <submittedName>
        <fullName evidence="2">Nadph dehydrogenase</fullName>
    </submittedName>
</protein>
<dbReference type="PANTHER" id="PTHR43303:SF4">
    <property type="entry name" value="NADPH DEHYDROGENASE C23G7.10C-RELATED"/>
    <property type="match status" value="1"/>
</dbReference>
<dbReference type="InterPro" id="IPR013785">
    <property type="entry name" value="Aldolase_TIM"/>
</dbReference>
<evidence type="ECO:0000313" key="3">
    <source>
        <dbReference type="Proteomes" id="UP000037904"/>
    </source>
</evidence>
<dbReference type="PANTHER" id="PTHR43303">
    <property type="entry name" value="NADPH DEHYDROGENASE C23G7.10C-RELATED"/>
    <property type="match status" value="1"/>
</dbReference>
<sequence length="121" mass="12766">MAERGVDVLDVSSGGIHKMQKIAAGPGYQAPFAKAIKKSVGDKLLVSTVGKIETGTLAEEIILGGQDDTPLDLVAAGRLFQKNTGLVWSWADDLDTSIQIAHQIAWGFGGRAKKGFAKPAF</sequence>
<dbReference type="Proteomes" id="UP000037904">
    <property type="component" value="Unassembled WGS sequence"/>
</dbReference>
<dbReference type="GO" id="GO:0003959">
    <property type="term" value="F:NADPH dehydrogenase activity"/>
    <property type="evidence" value="ECO:0007669"/>
    <property type="project" value="InterPro"/>
</dbReference>
<keyword evidence="3" id="KW-1185">Reference proteome</keyword>